<name>A0ABR4DTD7_9PEZI</name>
<proteinExistence type="predicted"/>
<keyword evidence="1" id="KW-1133">Transmembrane helix</keyword>
<dbReference type="EMBL" id="JBAWTH010000176">
    <property type="protein sequence ID" value="KAL2273637.1"/>
    <property type="molecule type" value="Genomic_DNA"/>
</dbReference>
<keyword evidence="3" id="KW-1185">Reference proteome</keyword>
<reference evidence="2 3" key="1">
    <citation type="submission" date="2024-03" db="EMBL/GenBank/DDBJ databases">
        <title>A high-quality draft genome sequence of Diaporthe vaccinii, a causative agent of upright dieback and viscid rot disease in cranberry plants.</title>
        <authorList>
            <person name="Sarrasin M."/>
            <person name="Lang B.F."/>
            <person name="Burger G."/>
        </authorList>
    </citation>
    <scope>NUCLEOTIDE SEQUENCE [LARGE SCALE GENOMIC DNA]</scope>
    <source>
        <strain evidence="2 3">IS7</strain>
    </source>
</reference>
<keyword evidence="1" id="KW-0812">Transmembrane</keyword>
<sequence>MQEMHCHLALTPTWTSPFINPTTTVCHPNSSCRQRHKHSSTPTILLRSIITSSGLYLPSFFLVFISSP</sequence>
<evidence type="ECO:0000313" key="2">
    <source>
        <dbReference type="EMBL" id="KAL2273637.1"/>
    </source>
</evidence>
<evidence type="ECO:0000256" key="1">
    <source>
        <dbReference type="SAM" id="Phobius"/>
    </source>
</evidence>
<comment type="caution">
    <text evidence="2">The sequence shown here is derived from an EMBL/GenBank/DDBJ whole genome shotgun (WGS) entry which is preliminary data.</text>
</comment>
<evidence type="ECO:0000313" key="3">
    <source>
        <dbReference type="Proteomes" id="UP001600888"/>
    </source>
</evidence>
<keyword evidence="1" id="KW-0472">Membrane</keyword>
<organism evidence="2 3">
    <name type="scientific">Diaporthe vaccinii</name>
    <dbReference type="NCBI Taxonomy" id="105482"/>
    <lineage>
        <taxon>Eukaryota</taxon>
        <taxon>Fungi</taxon>
        <taxon>Dikarya</taxon>
        <taxon>Ascomycota</taxon>
        <taxon>Pezizomycotina</taxon>
        <taxon>Sordariomycetes</taxon>
        <taxon>Sordariomycetidae</taxon>
        <taxon>Diaporthales</taxon>
        <taxon>Diaporthaceae</taxon>
        <taxon>Diaporthe</taxon>
        <taxon>Diaporthe eres species complex</taxon>
    </lineage>
</organism>
<accession>A0ABR4DTD7</accession>
<protein>
    <submittedName>
        <fullName evidence="2">Uncharacterized protein</fullName>
    </submittedName>
</protein>
<gene>
    <name evidence="2" type="ORF">FJTKL_04176</name>
</gene>
<dbReference type="Proteomes" id="UP001600888">
    <property type="component" value="Unassembled WGS sequence"/>
</dbReference>
<feature type="transmembrane region" description="Helical" evidence="1">
    <location>
        <begin position="44"/>
        <end position="65"/>
    </location>
</feature>